<protein>
    <submittedName>
        <fullName evidence="5">RNA methyltransferase</fullName>
    </submittedName>
</protein>
<evidence type="ECO:0000313" key="6">
    <source>
        <dbReference type="Proteomes" id="UP000609874"/>
    </source>
</evidence>
<dbReference type="PANTHER" id="PTHR43191:SF2">
    <property type="entry name" value="RRNA METHYLTRANSFERASE 3, MITOCHONDRIAL"/>
    <property type="match status" value="1"/>
</dbReference>
<dbReference type="CDD" id="cd18095">
    <property type="entry name" value="SpoU-like_rRNA-MTase"/>
    <property type="match status" value="1"/>
</dbReference>
<dbReference type="SUPFAM" id="SSF55315">
    <property type="entry name" value="L30e-like"/>
    <property type="match status" value="1"/>
</dbReference>
<dbReference type="InterPro" id="IPR053888">
    <property type="entry name" value="MRM3-like_sub_bind"/>
</dbReference>
<dbReference type="Pfam" id="PF22435">
    <property type="entry name" value="MRM3-like_sub_bind"/>
    <property type="match status" value="1"/>
</dbReference>
<dbReference type="GO" id="GO:0032259">
    <property type="term" value="P:methylation"/>
    <property type="evidence" value="ECO:0007669"/>
    <property type="project" value="UniProtKB-KW"/>
</dbReference>
<dbReference type="EMBL" id="JACSQD010000005">
    <property type="protein sequence ID" value="MBD7995874.1"/>
    <property type="molecule type" value="Genomic_DNA"/>
</dbReference>
<comment type="similarity">
    <text evidence="1">Belongs to the class IV-like SAM-binding methyltransferase superfamily. RNA methyltransferase TrmH family.</text>
</comment>
<proteinExistence type="inferred from homology"/>
<dbReference type="SMART" id="SM00967">
    <property type="entry name" value="SpoU_sub_bind"/>
    <property type="match status" value="1"/>
</dbReference>
<evidence type="ECO:0000313" key="5">
    <source>
        <dbReference type="EMBL" id="MBD7995874.1"/>
    </source>
</evidence>
<sequence>MFDAGRSPAPLMSNPRADRVKEAAKLAGRSARLKTGRFLAEGPQAVREALLSHRRAADAGRPAVVHEVYATPACLERVPELADLSRGLTLRLATDDVLAAMADTVSPQGIIAVCRIQSPALEDVLARRPRLLAVMCEVRDPGNAGTILRAADSAGADAVILTASSVDIHNPKAVRSTAGSLFHLPVVSGVDFAELASALHDAGITILAADGYGDQDLDELQDASALRRLAPAADAGNSAGPRLEDPTAWLFGNEAQGLSQTELDAADRRVAVPVYGQAESLNVGTAATVCLYASARAQNR</sequence>
<dbReference type="InterPro" id="IPR029026">
    <property type="entry name" value="tRNA_m1G_MTases_N"/>
</dbReference>
<gene>
    <name evidence="5" type="ORF">H9639_11250</name>
</gene>
<keyword evidence="2 5" id="KW-0489">Methyltransferase</keyword>
<reference evidence="5 6" key="1">
    <citation type="submission" date="2020-08" db="EMBL/GenBank/DDBJ databases">
        <title>A Genomic Blueprint of the Chicken Gut Microbiome.</title>
        <authorList>
            <person name="Gilroy R."/>
            <person name="Ravi A."/>
            <person name="Getino M."/>
            <person name="Pursley I."/>
            <person name="Horton D.L."/>
            <person name="Alikhan N.-F."/>
            <person name="Baker D."/>
            <person name="Gharbi K."/>
            <person name="Hall N."/>
            <person name="Watson M."/>
            <person name="Adriaenssens E.M."/>
            <person name="Foster-Nyarko E."/>
            <person name="Jarju S."/>
            <person name="Secka A."/>
            <person name="Antonio M."/>
            <person name="Oren A."/>
            <person name="Chaudhuri R."/>
            <person name="La Ragione R.M."/>
            <person name="Hildebrand F."/>
            <person name="Pallen M.J."/>
        </authorList>
    </citation>
    <scope>NUCLEOTIDE SEQUENCE [LARGE SCALE GENOMIC DNA]</scope>
    <source>
        <strain evidence="5 6">Sa2CUA1</strain>
    </source>
</reference>
<dbReference type="InterPro" id="IPR051259">
    <property type="entry name" value="rRNA_Methyltransferase"/>
</dbReference>
<evidence type="ECO:0000256" key="3">
    <source>
        <dbReference type="ARBA" id="ARBA00022679"/>
    </source>
</evidence>
<dbReference type="PANTHER" id="PTHR43191">
    <property type="entry name" value="RRNA METHYLTRANSFERASE 3"/>
    <property type="match status" value="1"/>
</dbReference>
<evidence type="ECO:0000256" key="2">
    <source>
        <dbReference type="ARBA" id="ARBA00022603"/>
    </source>
</evidence>
<accession>A0ABR8UTL1</accession>
<evidence type="ECO:0000259" key="4">
    <source>
        <dbReference type="SMART" id="SM00967"/>
    </source>
</evidence>
<dbReference type="Gene3D" id="3.40.1280.10">
    <property type="match status" value="1"/>
</dbReference>
<keyword evidence="3" id="KW-0808">Transferase</keyword>
<dbReference type="InterPro" id="IPR001537">
    <property type="entry name" value="SpoU_MeTrfase"/>
</dbReference>
<dbReference type="InterPro" id="IPR013123">
    <property type="entry name" value="SpoU_subst-bd"/>
</dbReference>
<dbReference type="Pfam" id="PF00588">
    <property type="entry name" value="SpoU_methylase"/>
    <property type="match status" value="1"/>
</dbReference>
<feature type="domain" description="RNA 2-O ribose methyltransferase substrate binding" evidence="4">
    <location>
        <begin position="39"/>
        <end position="120"/>
    </location>
</feature>
<dbReference type="Proteomes" id="UP000609874">
    <property type="component" value="Unassembled WGS sequence"/>
</dbReference>
<dbReference type="InterPro" id="IPR029028">
    <property type="entry name" value="Alpha/beta_knot_MTases"/>
</dbReference>
<dbReference type="SUPFAM" id="SSF75217">
    <property type="entry name" value="alpha/beta knot"/>
    <property type="match status" value="1"/>
</dbReference>
<dbReference type="GO" id="GO:0008168">
    <property type="term" value="F:methyltransferase activity"/>
    <property type="evidence" value="ECO:0007669"/>
    <property type="project" value="UniProtKB-KW"/>
</dbReference>
<keyword evidence="6" id="KW-1185">Reference proteome</keyword>
<organism evidence="5 6">
    <name type="scientific">Arthrobacter gallicola</name>
    <dbReference type="NCBI Taxonomy" id="2762225"/>
    <lineage>
        <taxon>Bacteria</taxon>
        <taxon>Bacillati</taxon>
        <taxon>Actinomycetota</taxon>
        <taxon>Actinomycetes</taxon>
        <taxon>Micrococcales</taxon>
        <taxon>Micrococcaceae</taxon>
        <taxon>Arthrobacter</taxon>
    </lineage>
</organism>
<evidence type="ECO:0000256" key="1">
    <source>
        <dbReference type="ARBA" id="ARBA00007228"/>
    </source>
</evidence>
<name>A0ABR8UTL1_9MICC</name>
<comment type="caution">
    <text evidence="5">The sequence shown here is derived from an EMBL/GenBank/DDBJ whole genome shotgun (WGS) entry which is preliminary data.</text>
</comment>
<dbReference type="Gene3D" id="3.30.1330.30">
    <property type="match status" value="1"/>
</dbReference>
<dbReference type="InterPro" id="IPR029064">
    <property type="entry name" value="Ribosomal_eL30-like_sf"/>
</dbReference>
<dbReference type="RefSeq" id="WP_191808179.1">
    <property type="nucleotide sequence ID" value="NZ_JACSQD010000005.1"/>
</dbReference>